<evidence type="ECO:0000259" key="7">
    <source>
        <dbReference type="PROSITE" id="PS50011"/>
    </source>
</evidence>
<dbReference type="PROSITE" id="PS50011">
    <property type="entry name" value="PROTEIN_KINASE_DOM"/>
    <property type="match status" value="1"/>
</dbReference>
<keyword evidence="4 9" id="KW-0418">Kinase</keyword>
<keyword evidence="6" id="KW-0175">Coiled coil</keyword>
<dbReference type="SUPFAM" id="SSF55874">
    <property type="entry name" value="ATPase domain of HSP90 chaperone/DNA topoisomerase II/histidine kinase"/>
    <property type="match status" value="1"/>
</dbReference>
<dbReference type="InterPro" id="IPR036890">
    <property type="entry name" value="HATPase_C_sf"/>
</dbReference>
<evidence type="ECO:0000256" key="4">
    <source>
        <dbReference type="ARBA" id="ARBA00022777"/>
    </source>
</evidence>
<accession>A0A1E5QJL1</accession>
<dbReference type="SMART" id="SM00387">
    <property type="entry name" value="HATPase_c"/>
    <property type="match status" value="1"/>
</dbReference>
<dbReference type="GO" id="GO:0005524">
    <property type="term" value="F:ATP binding"/>
    <property type="evidence" value="ECO:0007669"/>
    <property type="project" value="InterPro"/>
</dbReference>
<dbReference type="InterPro" id="IPR036097">
    <property type="entry name" value="HisK_dim/P_sf"/>
</dbReference>
<dbReference type="SMART" id="SM00220">
    <property type="entry name" value="S_TKc"/>
    <property type="match status" value="1"/>
</dbReference>
<dbReference type="SUPFAM" id="SSF47384">
    <property type="entry name" value="Homodimeric domain of signal transducing histidine kinase"/>
    <property type="match status" value="1"/>
</dbReference>
<dbReference type="PROSITE" id="PS00108">
    <property type="entry name" value="PROTEIN_KINASE_ST"/>
    <property type="match status" value="1"/>
</dbReference>
<dbReference type="Gene3D" id="1.10.510.10">
    <property type="entry name" value="Transferase(Phosphotransferase) domain 1"/>
    <property type="match status" value="1"/>
</dbReference>
<keyword evidence="3" id="KW-0597">Phosphoprotein</keyword>
<dbReference type="InterPro" id="IPR008271">
    <property type="entry name" value="Ser/Thr_kinase_AS"/>
</dbReference>
<evidence type="ECO:0000313" key="9">
    <source>
        <dbReference type="EMBL" id="OEJ74757.1"/>
    </source>
</evidence>
<dbReference type="Pfam" id="PF00069">
    <property type="entry name" value="Pkinase"/>
    <property type="match status" value="1"/>
</dbReference>
<evidence type="ECO:0000256" key="3">
    <source>
        <dbReference type="ARBA" id="ARBA00022553"/>
    </source>
</evidence>
<dbReference type="Gene3D" id="3.30.450.40">
    <property type="match status" value="1"/>
</dbReference>
<dbReference type="InterPro" id="IPR005467">
    <property type="entry name" value="His_kinase_dom"/>
</dbReference>
<organism evidence="9">
    <name type="scientific">Desertifilum tharense IPPAS B-1220</name>
    <dbReference type="NCBI Taxonomy" id="1781255"/>
    <lineage>
        <taxon>Bacteria</taxon>
        <taxon>Bacillati</taxon>
        <taxon>Cyanobacteriota</taxon>
        <taxon>Cyanophyceae</taxon>
        <taxon>Desertifilales</taxon>
        <taxon>Desertifilaceae</taxon>
        <taxon>Desertifilum</taxon>
    </lineage>
</organism>
<dbReference type="PANTHER" id="PTHR43642">
    <property type="entry name" value="HYBRID SIGNAL TRANSDUCTION HISTIDINE KINASE G"/>
    <property type="match status" value="1"/>
</dbReference>
<dbReference type="SUPFAM" id="SSF56112">
    <property type="entry name" value="Protein kinase-like (PK-like)"/>
    <property type="match status" value="1"/>
</dbReference>
<dbReference type="SUPFAM" id="SSF55781">
    <property type="entry name" value="GAF domain-like"/>
    <property type="match status" value="1"/>
</dbReference>
<dbReference type="InterPro" id="IPR011009">
    <property type="entry name" value="Kinase-like_dom_sf"/>
</dbReference>
<dbReference type="Pfam" id="PF13191">
    <property type="entry name" value="AAA_16"/>
    <property type="match status" value="1"/>
</dbReference>
<evidence type="ECO:0000256" key="6">
    <source>
        <dbReference type="SAM" id="Coils"/>
    </source>
</evidence>
<name>A0A1E5QJL1_9CYAN</name>
<feature type="domain" description="Histidine kinase" evidence="8">
    <location>
        <begin position="1546"/>
        <end position="1804"/>
    </location>
</feature>
<dbReference type="CDD" id="cd14014">
    <property type="entry name" value="STKc_PknB_like"/>
    <property type="match status" value="1"/>
</dbReference>
<dbReference type="Gene3D" id="3.40.50.300">
    <property type="entry name" value="P-loop containing nucleotide triphosphate hydrolases"/>
    <property type="match status" value="1"/>
</dbReference>
<protein>
    <recommendedName>
        <fullName evidence="2">histidine kinase</fullName>
        <ecNumber evidence="2">2.7.13.3</ecNumber>
    </recommendedName>
</protein>
<feature type="domain" description="Protein kinase" evidence="7">
    <location>
        <begin position="14"/>
        <end position="274"/>
    </location>
</feature>
<dbReference type="InterPro" id="IPR003661">
    <property type="entry name" value="HisK_dim/P_dom"/>
</dbReference>
<dbReference type="SMART" id="SM00065">
    <property type="entry name" value="GAF"/>
    <property type="match status" value="1"/>
</dbReference>
<evidence type="ECO:0000256" key="5">
    <source>
        <dbReference type="ARBA" id="ARBA00023012"/>
    </source>
</evidence>
<dbReference type="CDD" id="cd00082">
    <property type="entry name" value="HisKA"/>
    <property type="match status" value="1"/>
</dbReference>
<dbReference type="PANTHER" id="PTHR43642:SF1">
    <property type="entry name" value="HYBRID SIGNAL TRANSDUCTION HISTIDINE KINASE G"/>
    <property type="match status" value="1"/>
</dbReference>
<dbReference type="OrthoDB" id="573511at2"/>
<dbReference type="GO" id="GO:0000155">
    <property type="term" value="F:phosphorelay sensor kinase activity"/>
    <property type="evidence" value="ECO:0007669"/>
    <property type="project" value="InterPro"/>
</dbReference>
<dbReference type="RefSeq" id="WP_069967610.1">
    <property type="nucleotide sequence ID" value="NZ_CM124774.1"/>
</dbReference>
<dbReference type="Gene3D" id="3.30.565.10">
    <property type="entry name" value="Histidine kinase-like ATPase, C-terminal domain"/>
    <property type="match status" value="1"/>
</dbReference>
<evidence type="ECO:0000256" key="2">
    <source>
        <dbReference type="ARBA" id="ARBA00012438"/>
    </source>
</evidence>
<evidence type="ECO:0000259" key="8">
    <source>
        <dbReference type="PROSITE" id="PS50109"/>
    </source>
</evidence>
<dbReference type="GO" id="GO:0004674">
    <property type="term" value="F:protein serine/threonine kinase activity"/>
    <property type="evidence" value="ECO:0007669"/>
    <property type="project" value="UniProtKB-KW"/>
</dbReference>
<dbReference type="InterPro" id="IPR000719">
    <property type="entry name" value="Prot_kinase_dom"/>
</dbReference>
<dbReference type="PROSITE" id="PS50109">
    <property type="entry name" value="HIS_KIN"/>
    <property type="match status" value="1"/>
</dbReference>
<dbReference type="InterPro" id="IPR004358">
    <property type="entry name" value="Sig_transdc_His_kin-like_C"/>
</dbReference>
<comment type="catalytic activity">
    <reaction evidence="1">
        <text>ATP + protein L-histidine = ADP + protein N-phospho-L-histidine.</text>
        <dbReference type="EC" id="2.7.13.3"/>
    </reaction>
</comment>
<dbReference type="STRING" id="1781255.BH720_12820"/>
<dbReference type="Gene3D" id="1.10.287.130">
    <property type="match status" value="1"/>
</dbReference>
<comment type="caution">
    <text evidence="9">The sequence shown here is derived from an EMBL/GenBank/DDBJ whole genome shotgun (WGS) entry which is preliminary data.</text>
</comment>
<evidence type="ECO:0000256" key="1">
    <source>
        <dbReference type="ARBA" id="ARBA00000085"/>
    </source>
</evidence>
<dbReference type="InterPro" id="IPR003018">
    <property type="entry name" value="GAF"/>
</dbReference>
<dbReference type="SUPFAM" id="SSF52540">
    <property type="entry name" value="P-loop containing nucleoside triphosphate hydrolases"/>
    <property type="match status" value="1"/>
</dbReference>
<dbReference type="InterPro" id="IPR003594">
    <property type="entry name" value="HATPase_dom"/>
</dbReference>
<dbReference type="EC" id="2.7.13.3" evidence="2"/>
<sequence length="1807" mass="202698">MNSASALILGGHRYSDLKELYCGSKTKVYRARRDSDRQPAIVKILQRDYPSFSELLQFRNQYALAKNLCLPGVVVPYSLEPYHHTYAIVMEDFGGISLKAYTQTHALALAEVLAIALQLADILHGLYQHRVIHKDIKPANILINPHTRQVKLIDFSISSLLSKETQEIKNPQGLEGTLAYLAPEQTGRMNRGIDYKSDFYALGVTLFELLTGQLPFQSNDPIELVHCHIAKTPPTVQQLKPQIPAVVSEIVSKLMAKNAENRYQSALGLKHDLEECLKQLQQTGQIADFAIARRDICDRFIIPEKLYGREGEVQTLLQAFDRVAQGGSELMLVAGFSGIGKTAVINEIHKPIVRQRGYFIKGKFDQFNRNIPFGAFVQAFRDLMGQLLSENERQLQIWKAKILEVLGENAQVIIDAIPELEWLVGKQPPIPELSGNAAQNRFNLLFQKFIAVFATQSHPLVLFIDDWQWADSASLQLIRLLMGEVQPGYLLLLGAYRDNEVSPGHPFMLMLEEVRKQGVALNAIFLKPLSLESLNQLVSDTLGCQPQLAQPLTELVYQKTKGNPFFATQFLKALHQDGLITFNLQAGYWQCDIAQIRNNALTDDVVAFMAEQLQKLPTATQKILKLAACIGNLFDLATLAIVSQTSESETAAALWQALQEGLVLPQSEVYKFYVGSEQPLTAASPPPTVSYRFLHDRVQQAAYSLIPEADRAIAHYQIGQLLLQQISPEAREERIFTLVNQLNYGIALIADPAERDELAQLNLIAGHKARAATAYQAAREYATIGLSLLDAQAWQRHYSMSLKLHELAVEVAWLCSDFEQMDRWIEGVIEQAKTPFDQVRVYHIKIQSLNVRNAFTEAIAIGKSVLQLLGMSLPDSPTPEDIEQAKVEIDGLIGDRDITELVHLPKMTDPQQFAIMQIVDSLLPSCYLTHSPLHPLLSARQVKLSIQFGNCLFSSVSYASYALHVKMIWQDMRQVQQFGELAYRLAKEPEARNTRAATFVIVAGYVHHCTNPLRESLPIFQEGYQAGLEAGDLAFVVYSVQVFALNAFWSGQPLNEFEAQIRAYHQHLTELKIVTTGKHYLLYWEMALILLGYSEDEVPFRRVAYEEELTAQVAISRDSFRLCAFYLHRFVLNFWLGDLAQAQKDGDRAQAYLMSCAGTIGEPVFYFYDSLTLLATLVPEAADFASCWQRIQENQVKLKNWADYAPMNHQHKYDLVEAEKCRVLQQRTTALELYDRAIQAAKENRYLNEEAIANELAAKFYLDWGKQTVAAAYLQEAYYAYARWGAKAIIARLETQYPHLLKPILQQRELHLHPLETIAIRGGDLTRTRASSSSNADISTALDFAAILRAAQAISSNIELDELIANLTRILLENSGASKTGLILPEEEGWKVCAIASLHDVENPQAPIKTTLKSQPLVECAEVPQRIIQYVKNTQEQVLINRLETNISGLIGDYMLKYQPQSILCLPLLNQGHLVGVLYLENQLAVGAFSSERLQVINFLASQVAISLENAKLYQQAQQALQNLQHAQLQIIQSEKMSALGNLVAGVAHEINNPVGFIGGNIQPALDYVGDLFGLIDLYQQEYPQPRESIQSEIEAIDLDYVRQDLPKLIESMRLGINRISEISHSLRTFSRADRNYQVPFNLHEGIDSTLLILKHRLKANDKHPEIQVIKQYGDLPLVHCYPGQLNQVFMNILANAIDALEESNHGRSFEEIQVHSNCITIQTQVLPKGQVSIRIADNGIGMAEAVKQCIFDHLFTTKTVGRGTGLGLAIARQIVEEKHLGQIEVNSQPGQGTEFTLLLPISGENA</sequence>
<dbReference type="InterPro" id="IPR027417">
    <property type="entry name" value="P-loop_NTPase"/>
</dbReference>
<dbReference type="InterPro" id="IPR029016">
    <property type="entry name" value="GAF-like_dom_sf"/>
</dbReference>
<dbReference type="InterPro" id="IPR041664">
    <property type="entry name" value="AAA_16"/>
</dbReference>
<keyword evidence="5" id="KW-0902">Two-component regulatory system</keyword>
<reference evidence="9" key="1">
    <citation type="submission" date="2016-09" db="EMBL/GenBank/DDBJ databases">
        <title>Draft genome of thermotolerant cyanobacterium Desertifilum sp. strain IPPAS B-1220.</title>
        <authorList>
            <person name="Sinetova M.A."/>
            <person name="Bolakhan K."/>
            <person name="Zayadan B.K."/>
            <person name="Mironov K.S."/>
            <person name="Ustinova V."/>
            <person name="Kupriyanova E.V."/>
            <person name="Sidorov R.A."/>
            <person name="Skrypnik A.N."/>
            <person name="Gogoleva N.E."/>
            <person name="Gogolev Y.V."/>
            <person name="Los D.A."/>
        </authorList>
    </citation>
    <scope>NUCLEOTIDE SEQUENCE [LARGE SCALE GENOMIC DNA]</scope>
    <source>
        <strain evidence="9">IPPAS B-1220</strain>
    </source>
</reference>
<feature type="coiled-coil region" evidence="6">
    <location>
        <begin position="1510"/>
        <end position="1537"/>
    </location>
</feature>
<gene>
    <name evidence="9" type="ORF">BH720_12820</name>
</gene>
<dbReference type="Pfam" id="PF01590">
    <property type="entry name" value="GAF"/>
    <property type="match status" value="1"/>
</dbReference>
<proteinExistence type="predicted"/>
<dbReference type="EMBL" id="MJGC01000061">
    <property type="protein sequence ID" value="OEJ74757.1"/>
    <property type="molecule type" value="Genomic_DNA"/>
</dbReference>
<keyword evidence="4 9" id="KW-0808">Transferase</keyword>
<keyword evidence="9" id="KW-0723">Serine/threonine-protein kinase</keyword>
<dbReference type="InterPro" id="IPR053159">
    <property type="entry name" value="Hybrid_Histidine_Kinase"/>
</dbReference>
<dbReference type="PRINTS" id="PR00344">
    <property type="entry name" value="BCTRLSENSOR"/>
</dbReference>
<dbReference type="Pfam" id="PF02518">
    <property type="entry name" value="HATPase_c"/>
    <property type="match status" value="1"/>
</dbReference>